<dbReference type="Proteomes" id="UP000011922">
    <property type="component" value="Unassembled WGS sequence"/>
</dbReference>
<dbReference type="PATRIC" id="fig|1262666.3.peg.1590"/>
<reference evidence="3 4" key="1">
    <citation type="journal article" date="2013" name="Genome Announc.">
        <title>Draft Genome Sequence for Desulfovibrio africanus Strain PCS.</title>
        <authorList>
            <person name="Brown S.D."/>
            <person name="Utturkar S.M."/>
            <person name="Arkin A.P."/>
            <person name="Deutschbauer A.M."/>
            <person name="Elias D.A."/>
            <person name="Hazen T.C."/>
            <person name="Chakraborty R."/>
        </authorList>
    </citation>
    <scope>NUCLEOTIDE SEQUENCE [LARGE SCALE GENOMIC DNA]</scope>
    <source>
        <strain evidence="3 4">PCS</strain>
    </source>
</reference>
<dbReference type="RefSeq" id="WP_005985820.1">
    <property type="nucleotide sequence ID" value="NZ_AOSV01000016.1"/>
</dbReference>
<dbReference type="AlphaFoldDB" id="M5Q1J4"/>
<gene>
    <name evidence="3" type="ORF">PCS_01568</name>
</gene>
<comment type="caution">
    <text evidence="3">The sequence shown here is derived from an EMBL/GenBank/DDBJ whole genome shotgun (WGS) entry which is preliminary data.</text>
</comment>
<dbReference type="OrthoDB" id="9795418at2"/>
<sequence>MSTLISIASRLTCLILLATLVLPSPGLAHRVTVFAWVDGDTVRTTSQFSRSNKVHSGLIKVTDAATGELLVSGRTNDQGEFSFKISPAVRARGMDLRVALKAGEGHAGEWIVPATEYIAQNGPAPVQQPNMQTPPKSAETSGQAAASPAVTQPPSADMQAIEQAVERALDRKLAPVTRMLAEQMQAGPSVPEIVGGIGWLVGLAGMGAWLAARKKK</sequence>
<keyword evidence="2" id="KW-0472">Membrane</keyword>
<evidence type="ECO:0000256" key="1">
    <source>
        <dbReference type="SAM" id="MobiDB-lite"/>
    </source>
</evidence>
<proteinExistence type="predicted"/>
<feature type="transmembrane region" description="Helical" evidence="2">
    <location>
        <begin position="193"/>
        <end position="212"/>
    </location>
</feature>
<evidence type="ECO:0008006" key="5">
    <source>
        <dbReference type="Google" id="ProtNLM"/>
    </source>
</evidence>
<accession>M5Q1J4</accession>
<name>M5Q1J4_DESAF</name>
<keyword evidence="2" id="KW-0812">Transmembrane</keyword>
<feature type="compositionally biased region" description="Polar residues" evidence="1">
    <location>
        <begin position="127"/>
        <end position="154"/>
    </location>
</feature>
<dbReference type="EMBL" id="AOSV01000016">
    <property type="protein sequence ID" value="EMG37626.1"/>
    <property type="molecule type" value="Genomic_DNA"/>
</dbReference>
<evidence type="ECO:0000313" key="4">
    <source>
        <dbReference type="Proteomes" id="UP000011922"/>
    </source>
</evidence>
<organism evidence="3 4">
    <name type="scientific">Desulfocurvibacter africanus PCS</name>
    <dbReference type="NCBI Taxonomy" id="1262666"/>
    <lineage>
        <taxon>Bacteria</taxon>
        <taxon>Pseudomonadati</taxon>
        <taxon>Thermodesulfobacteriota</taxon>
        <taxon>Desulfovibrionia</taxon>
        <taxon>Desulfovibrionales</taxon>
        <taxon>Desulfovibrionaceae</taxon>
        <taxon>Desulfocurvibacter</taxon>
    </lineage>
</organism>
<feature type="region of interest" description="Disordered" evidence="1">
    <location>
        <begin position="121"/>
        <end position="155"/>
    </location>
</feature>
<protein>
    <recommendedName>
        <fullName evidence="5">Nickel transport protein</fullName>
    </recommendedName>
</protein>
<evidence type="ECO:0000313" key="3">
    <source>
        <dbReference type="EMBL" id="EMG37626.1"/>
    </source>
</evidence>
<keyword evidence="2" id="KW-1133">Transmembrane helix</keyword>
<evidence type="ECO:0000256" key="2">
    <source>
        <dbReference type="SAM" id="Phobius"/>
    </source>
</evidence>